<evidence type="ECO:0000313" key="18">
    <source>
        <dbReference type="Proteomes" id="UP000014760"/>
    </source>
</evidence>
<comment type="catalytic activity">
    <reaction evidence="13">
        <text>GTP = 3',5'-cyclic GMP + diphosphate</text>
        <dbReference type="Rhea" id="RHEA:13665"/>
        <dbReference type="ChEBI" id="CHEBI:33019"/>
        <dbReference type="ChEBI" id="CHEBI:37565"/>
        <dbReference type="ChEBI" id="CHEBI:57746"/>
        <dbReference type="EC" id="4.6.1.2"/>
    </reaction>
</comment>
<dbReference type="GO" id="GO:0004383">
    <property type="term" value="F:guanylate cyclase activity"/>
    <property type="evidence" value="ECO:0007669"/>
    <property type="project" value="UniProtKB-EC"/>
</dbReference>
<evidence type="ECO:0000256" key="8">
    <source>
        <dbReference type="ARBA" id="ARBA00023170"/>
    </source>
</evidence>
<keyword evidence="8" id="KW-0675">Receptor</keyword>
<dbReference type="PANTHER" id="PTHR11920:SF335">
    <property type="entry name" value="GUANYLATE CYCLASE"/>
    <property type="match status" value="1"/>
</dbReference>
<accession>R7UDB0</accession>
<evidence type="ECO:0000256" key="2">
    <source>
        <dbReference type="ARBA" id="ARBA00012202"/>
    </source>
</evidence>
<dbReference type="InterPro" id="IPR011645">
    <property type="entry name" value="HNOB_dom_associated"/>
</dbReference>
<evidence type="ECO:0000259" key="15">
    <source>
        <dbReference type="PROSITE" id="PS50125"/>
    </source>
</evidence>
<proteinExistence type="inferred from homology"/>
<evidence type="ECO:0000256" key="13">
    <source>
        <dbReference type="RuleBase" id="RU003431"/>
    </source>
</evidence>
<keyword evidence="5" id="KW-0547">Nucleotide-binding</keyword>
<dbReference type="PROSITE" id="PS50011">
    <property type="entry name" value="PROTEIN_KINASE_DOM"/>
    <property type="match status" value="1"/>
</dbReference>
<dbReference type="SUPFAM" id="SSF55073">
    <property type="entry name" value="Nucleotide cyclase"/>
    <property type="match status" value="1"/>
</dbReference>
<dbReference type="GO" id="GO:0004016">
    <property type="term" value="F:adenylate cyclase activity"/>
    <property type="evidence" value="ECO:0007669"/>
    <property type="project" value="TreeGrafter"/>
</dbReference>
<comment type="similarity">
    <text evidence="12">Belongs to the adenylyl cyclase class-4/guanylyl cyclase family.</text>
</comment>
<dbReference type="Gene3D" id="3.30.70.1230">
    <property type="entry name" value="Nucleotide cyclase"/>
    <property type="match status" value="1"/>
</dbReference>
<protein>
    <recommendedName>
        <fullName evidence="2 13">Guanylate cyclase</fullName>
        <ecNumber evidence="2 13">4.6.1.2</ecNumber>
    </recommendedName>
</protein>
<evidence type="ECO:0000256" key="7">
    <source>
        <dbReference type="ARBA" id="ARBA00023136"/>
    </source>
</evidence>
<keyword evidence="7" id="KW-0472">Membrane</keyword>
<sequence length="486" mass="55300">MRELNHENLNPFVGACNDYPNVCIITVYCDKGTLQDILENDDIKLDWMFKSSLIQDAINGMVYIHHSKLHCHGNLRSSTCVVDGRWVLKIAAFGLKTFKEDPINETEYKTLYNRLWTAPELLRKGPIAMLYGSQKGDVYSFGIILQELLTREPPYNVGDLSPKEILFRVKEGGPNLYRPNVKIIDNDVLQKMMQQSWAEEAENRPSFISLRTLFRSINRGRKTNIMDTMISKLEKYANNLEEIVSKRTAELVEEKKKTDTLLYRMLPKSVALRLKNGEQLEAELYDSVTIYFSDIVGFTSLSSESTPFQVVHLLNDLYTLFDGIIDTRDVYKVETIGDAYMVCSGVPQRNGKRHVAEIALMALELLRVIQEFKIQHRPGVRLKLRIGLHTGACAAGVVGQTMPRYCLFGDTVNMASRMESNGEALKIHMSEESNEALKEFPHFITAERGLIPIKGKGEVMTYWLMGCKDQEEHNISGPHEPIGTNH</sequence>
<dbReference type="EMBL" id="AMQN01001443">
    <property type="status" value="NOT_ANNOTATED_CDS"/>
    <property type="molecule type" value="Genomic_DNA"/>
</dbReference>
<dbReference type="InterPro" id="IPR000719">
    <property type="entry name" value="Prot_kinase_dom"/>
</dbReference>
<dbReference type="GO" id="GO:0005886">
    <property type="term" value="C:plasma membrane"/>
    <property type="evidence" value="ECO:0007669"/>
    <property type="project" value="TreeGrafter"/>
</dbReference>
<evidence type="ECO:0000256" key="10">
    <source>
        <dbReference type="ARBA" id="ARBA00023239"/>
    </source>
</evidence>
<dbReference type="GO" id="GO:0005524">
    <property type="term" value="F:ATP binding"/>
    <property type="evidence" value="ECO:0007669"/>
    <property type="project" value="InterPro"/>
</dbReference>
<dbReference type="Pfam" id="PF00211">
    <property type="entry name" value="Guanylate_cyc"/>
    <property type="match status" value="1"/>
</dbReference>
<dbReference type="Gene3D" id="1.10.510.10">
    <property type="entry name" value="Transferase(Phosphotransferase) domain 1"/>
    <property type="match status" value="1"/>
</dbReference>
<dbReference type="Pfam" id="PF07701">
    <property type="entry name" value="HNOBA"/>
    <property type="match status" value="1"/>
</dbReference>
<feature type="domain" description="Guanylate cyclase" evidence="15">
    <location>
        <begin position="289"/>
        <end position="419"/>
    </location>
</feature>
<evidence type="ECO:0000256" key="1">
    <source>
        <dbReference type="ARBA" id="ARBA00004479"/>
    </source>
</evidence>
<evidence type="ECO:0000256" key="5">
    <source>
        <dbReference type="ARBA" id="ARBA00022741"/>
    </source>
</evidence>
<evidence type="ECO:0000259" key="14">
    <source>
        <dbReference type="PROSITE" id="PS50011"/>
    </source>
</evidence>
<dbReference type="SMART" id="SM00044">
    <property type="entry name" value="CYCc"/>
    <property type="match status" value="1"/>
</dbReference>
<dbReference type="GO" id="GO:0007168">
    <property type="term" value="P:receptor guanylyl cyclase signaling pathway"/>
    <property type="evidence" value="ECO:0007669"/>
    <property type="project" value="TreeGrafter"/>
</dbReference>
<evidence type="ECO:0000256" key="12">
    <source>
        <dbReference type="RuleBase" id="RU000405"/>
    </source>
</evidence>
<evidence type="ECO:0000256" key="6">
    <source>
        <dbReference type="ARBA" id="ARBA00022989"/>
    </source>
</evidence>
<keyword evidence="18" id="KW-1185">Reference proteome</keyword>
<dbReference type="AlphaFoldDB" id="R7UDB0"/>
<dbReference type="GO" id="GO:0035556">
    <property type="term" value="P:intracellular signal transduction"/>
    <property type="evidence" value="ECO:0007669"/>
    <property type="project" value="InterPro"/>
</dbReference>
<dbReference type="EnsemblMetazoa" id="CapteT93552">
    <property type="protein sequence ID" value="CapteP93552"/>
    <property type="gene ID" value="CapteG93552"/>
</dbReference>
<dbReference type="InterPro" id="IPR050401">
    <property type="entry name" value="Cyclic_nucleotide_synthase"/>
</dbReference>
<feature type="domain" description="Protein kinase" evidence="14">
    <location>
        <begin position="1"/>
        <end position="214"/>
    </location>
</feature>
<keyword evidence="10 12" id="KW-0456">Lyase</keyword>
<dbReference type="PANTHER" id="PTHR11920">
    <property type="entry name" value="GUANYLYL CYCLASE"/>
    <property type="match status" value="1"/>
</dbReference>
<evidence type="ECO:0000313" key="17">
    <source>
        <dbReference type="EnsemblMetazoa" id="CapteP93552"/>
    </source>
</evidence>
<evidence type="ECO:0000256" key="4">
    <source>
        <dbReference type="ARBA" id="ARBA00022729"/>
    </source>
</evidence>
<dbReference type="InterPro" id="IPR001245">
    <property type="entry name" value="Ser-Thr/Tyr_kinase_cat_dom"/>
</dbReference>
<evidence type="ECO:0000256" key="9">
    <source>
        <dbReference type="ARBA" id="ARBA00023180"/>
    </source>
</evidence>
<comment type="subcellular location">
    <subcellularLocation>
        <location evidence="1">Membrane</location>
        <topology evidence="1">Single-pass type I membrane protein</topology>
    </subcellularLocation>
</comment>
<dbReference type="OMA" id="SSECHIA"/>
<dbReference type="InterPro" id="IPR018297">
    <property type="entry name" value="A/G_cyclase_CS"/>
</dbReference>
<evidence type="ECO:0000256" key="11">
    <source>
        <dbReference type="ARBA" id="ARBA00023293"/>
    </source>
</evidence>
<reference evidence="16 18" key="2">
    <citation type="journal article" date="2013" name="Nature">
        <title>Insights into bilaterian evolution from three spiralian genomes.</title>
        <authorList>
            <person name="Simakov O."/>
            <person name="Marletaz F."/>
            <person name="Cho S.J."/>
            <person name="Edsinger-Gonzales E."/>
            <person name="Havlak P."/>
            <person name="Hellsten U."/>
            <person name="Kuo D.H."/>
            <person name="Larsson T."/>
            <person name="Lv J."/>
            <person name="Arendt D."/>
            <person name="Savage R."/>
            <person name="Osoegawa K."/>
            <person name="de Jong P."/>
            <person name="Grimwood J."/>
            <person name="Chapman J.A."/>
            <person name="Shapiro H."/>
            <person name="Aerts A."/>
            <person name="Otillar R.P."/>
            <person name="Terry A.Y."/>
            <person name="Boore J.L."/>
            <person name="Grigoriev I.V."/>
            <person name="Lindberg D.R."/>
            <person name="Seaver E.C."/>
            <person name="Weisblat D.A."/>
            <person name="Putnam N.H."/>
            <person name="Rokhsar D.S."/>
        </authorList>
    </citation>
    <scope>NUCLEOTIDE SEQUENCE</scope>
    <source>
        <strain evidence="16 18">I ESC-2004</strain>
    </source>
</reference>
<dbReference type="GO" id="GO:0001653">
    <property type="term" value="F:peptide receptor activity"/>
    <property type="evidence" value="ECO:0007669"/>
    <property type="project" value="TreeGrafter"/>
</dbReference>
<dbReference type="PROSITE" id="PS00452">
    <property type="entry name" value="GUANYLATE_CYCLASE_1"/>
    <property type="match status" value="1"/>
</dbReference>
<keyword evidence="9" id="KW-0325">Glycoprotein</keyword>
<evidence type="ECO:0000313" key="16">
    <source>
        <dbReference type="EMBL" id="ELU04091.1"/>
    </source>
</evidence>
<gene>
    <name evidence="16" type="ORF">CAPTEDRAFT_93552</name>
</gene>
<name>R7UDB0_CAPTE</name>
<dbReference type="EMBL" id="KB302615">
    <property type="protein sequence ID" value="ELU04091.1"/>
    <property type="molecule type" value="Genomic_DNA"/>
</dbReference>
<keyword evidence="11 13" id="KW-0141">cGMP biosynthesis</keyword>
<dbReference type="STRING" id="283909.R7UDB0"/>
<reference evidence="18" key="1">
    <citation type="submission" date="2012-12" db="EMBL/GenBank/DDBJ databases">
        <authorList>
            <person name="Hellsten U."/>
            <person name="Grimwood J."/>
            <person name="Chapman J.A."/>
            <person name="Shapiro H."/>
            <person name="Aerts A."/>
            <person name="Otillar R.P."/>
            <person name="Terry A.Y."/>
            <person name="Boore J.L."/>
            <person name="Simakov O."/>
            <person name="Marletaz F."/>
            <person name="Cho S.-J."/>
            <person name="Edsinger-Gonzales E."/>
            <person name="Havlak P."/>
            <person name="Kuo D.-H."/>
            <person name="Larsson T."/>
            <person name="Lv J."/>
            <person name="Arendt D."/>
            <person name="Savage R."/>
            <person name="Osoegawa K."/>
            <person name="de Jong P."/>
            <person name="Lindberg D.R."/>
            <person name="Seaver E.C."/>
            <person name="Weisblat D.A."/>
            <person name="Putnam N.H."/>
            <person name="Grigoriev I.V."/>
            <person name="Rokhsar D.S."/>
        </authorList>
    </citation>
    <scope>NUCLEOTIDE SEQUENCE</scope>
    <source>
        <strain evidence="18">I ESC-2004</strain>
    </source>
</reference>
<dbReference type="Proteomes" id="UP000014760">
    <property type="component" value="Unassembled WGS sequence"/>
</dbReference>
<dbReference type="OrthoDB" id="1890790at2759"/>
<dbReference type="InterPro" id="IPR029787">
    <property type="entry name" value="Nucleotide_cyclase"/>
</dbReference>
<dbReference type="HOGENOM" id="CLU_001072_11_2_1"/>
<evidence type="ECO:0000256" key="3">
    <source>
        <dbReference type="ARBA" id="ARBA00022692"/>
    </source>
</evidence>
<keyword evidence="6" id="KW-1133">Transmembrane helix</keyword>
<keyword evidence="4" id="KW-0732">Signal</keyword>
<dbReference type="SUPFAM" id="SSF56112">
    <property type="entry name" value="Protein kinase-like (PK-like)"/>
    <property type="match status" value="1"/>
</dbReference>
<dbReference type="InterPro" id="IPR011009">
    <property type="entry name" value="Kinase-like_dom_sf"/>
</dbReference>
<dbReference type="GO" id="GO:0004672">
    <property type="term" value="F:protein kinase activity"/>
    <property type="evidence" value="ECO:0007669"/>
    <property type="project" value="InterPro"/>
</dbReference>
<dbReference type="Pfam" id="PF07714">
    <property type="entry name" value="PK_Tyr_Ser-Thr"/>
    <property type="match status" value="1"/>
</dbReference>
<keyword evidence="3" id="KW-0812">Transmembrane</keyword>
<organism evidence="16">
    <name type="scientific">Capitella teleta</name>
    <name type="common">Polychaete worm</name>
    <dbReference type="NCBI Taxonomy" id="283909"/>
    <lineage>
        <taxon>Eukaryota</taxon>
        <taxon>Metazoa</taxon>
        <taxon>Spiralia</taxon>
        <taxon>Lophotrochozoa</taxon>
        <taxon>Annelida</taxon>
        <taxon>Polychaeta</taxon>
        <taxon>Sedentaria</taxon>
        <taxon>Scolecida</taxon>
        <taxon>Capitellidae</taxon>
        <taxon>Capitella</taxon>
    </lineage>
</organism>
<dbReference type="FunFam" id="3.30.70.1230:FF:000019">
    <property type="entry name" value="Guanylate cyclase"/>
    <property type="match status" value="1"/>
</dbReference>
<dbReference type="PROSITE" id="PS50125">
    <property type="entry name" value="GUANYLATE_CYCLASE_2"/>
    <property type="match status" value="1"/>
</dbReference>
<reference evidence="17" key="3">
    <citation type="submission" date="2015-06" db="UniProtKB">
        <authorList>
            <consortium name="EnsemblMetazoa"/>
        </authorList>
    </citation>
    <scope>IDENTIFICATION</scope>
</reference>
<dbReference type="EC" id="4.6.1.2" evidence="2 13"/>
<dbReference type="InterPro" id="IPR001054">
    <property type="entry name" value="A/G_cyclase"/>
</dbReference>
<dbReference type="CDD" id="cd07302">
    <property type="entry name" value="CHD"/>
    <property type="match status" value="1"/>
</dbReference>